<proteinExistence type="predicted"/>
<evidence type="ECO:0000313" key="1">
    <source>
        <dbReference type="EMBL" id="CAL1680524.1"/>
    </source>
</evidence>
<organism evidence="1 2">
    <name type="scientific">Lasius platythorax</name>
    <dbReference type="NCBI Taxonomy" id="488582"/>
    <lineage>
        <taxon>Eukaryota</taxon>
        <taxon>Metazoa</taxon>
        <taxon>Ecdysozoa</taxon>
        <taxon>Arthropoda</taxon>
        <taxon>Hexapoda</taxon>
        <taxon>Insecta</taxon>
        <taxon>Pterygota</taxon>
        <taxon>Neoptera</taxon>
        <taxon>Endopterygota</taxon>
        <taxon>Hymenoptera</taxon>
        <taxon>Apocrita</taxon>
        <taxon>Aculeata</taxon>
        <taxon>Formicoidea</taxon>
        <taxon>Formicidae</taxon>
        <taxon>Formicinae</taxon>
        <taxon>Lasius</taxon>
        <taxon>Lasius</taxon>
    </lineage>
</organism>
<keyword evidence="2" id="KW-1185">Reference proteome</keyword>
<dbReference type="Proteomes" id="UP001497644">
    <property type="component" value="Chromosome 2"/>
</dbReference>
<reference evidence="1" key="1">
    <citation type="submission" date="2024-04" db="EMBL/GenBank/DDBJ databases">
        <authorList>
            <consortium name="Molecular Ecology Group"/>
        </authorList>
    </citation>
    <scope>NUCLEOTIDE SEQUENCE</scope>
</reference>
<accession>A0AAV2NL30</accession>
<protein>
    <submittedName>
        <fullName evidence="1">Uncharacterized protein</fullName>
    </submittedName>
</protein>
<sequence>MSAESKVPLYERDKDIRGADDGRSDVRGIYVTHETVKECNKRSFLPFYRIIYTLRNIKEADSSSKSGTKILTDRSRKVEKRCHLILDITQFGKKLQRI</sequence>
<dbReference type="EMBL" id="OZ034825">
    <property type="protein sequence ID" value="CAL1680524.1"/>
    <property type="molecule type" value="Genomic_DNA"/>
</dbReference>
<evidence type="ECO:0000313" key="2">
    <source>
        <dbReference type="Proteomes" id="UP001497644"/>
    </source>
</evidence>
<gene>
    <name evidence="1" type="ORF">LPLAT_LOCUS6526</name>
</gene>
<name>A0AAV2NL30_9HYME</name>
<dbReference type="AlphaFoldDB" id="A0AAV2NL30"/>